<dbReference type="InterPro" id="IPR036069">
    <property type="entry name" value="DUF34/NIF3_sf"/>
</dbReference>
<evidence type="ECO:0000256" key="2">
    <source>
        <dbReference type="ARBA" id="ARBA00022723"/>
    </source>
</evidence>
<name>A0A1W1CEL2_9ZZZZ</name>
<evidence type="ECO:0000313" key="3">
    <source>
        <dbReference type="EMBL" id="SFV64229.1"/>
    </source>
</evidence>
<dbReference type="AlphaFoldDB" id="A0A1W1CEL2"/>
<dbReference type="PANTHER" id="PTHR13799">
    <property type="entry name" value="NGG1 INTERACTING FACTOR 3"/>
    <property type="match status" value="1"/>
</dbReference>
<gene>
    <name evidence="3" type="ORF">MNB_SV-6-1501</name>
</gene>
<dbReference type="InterPro" id="IPR002678">
    <property type="entry name" value="DUF34/NIF3"/>
</dbReference>
<dbReference type="Pfam" id="PF01784">
    <property type="entry name" value="DUF34_NIF3"/>
    <property type="match status" value="1"/>
</dbReference>
<proteinExistence type="inferred from homology"/>
<dbReference type="GO" id="GO:0005737">
    <property type="term" value="C:cytoplasm"/>
    <property type="evidence" value="ECO:0007669"/>
    <property type="project" value="TreeGrafter"/>
</dbReference>
<dbReference type="FunFam" id="3.40.1390.30:FF:000001">
    <property type="entry name" value="GTP cyclohydrolase 1 type 2"/>
    <property type="match status" value="1"/>
</dbReference>
<comment type="similarity">
    <text evidence="1">Belongs to the GTP cyclohydrolase I type 2/NIF3 family.</text>
</comment>
<dbReference type="Gene3D" id="3.40.1390.30">
    <property type="entry name" value="NIF3 (NGG1p interacting factor 3)-like"/>
    <property type="match status" value="2"/>
</dbReference>
<sequence>MKLQEIYNYLDEISPFELQEKWDNSGIIIGEDSIEIEKIVLSIDIDEDLLNRSDEGVLFIVHHPLIFDGLKSLNFAKYPANLIKIMIQKNQSLIAMHTNFDKTHLNRYVFEKILGFDLSNQDGFLCSANGEWGLDELMGSIKRRLDLSTMRVVAPKEKIKSISICTGSGASLMDSVTTDCLLTGDIKYHDAMKAKSQNLMLVEIGHYESEQFFAEILAEELKLLPLLAIMTNSKNPFQNITPKG</sequence>
<dbReference type="SUPFAM" id="SSF102705">
    <property type="entry name" value="NIF3 (NGG1p interacting factor 3)-like"/>
    <property type="match status" value="1"/>
</dbReference>
<evidence type="ECO:0000256" key="1">
    <source>
        <dbReference type="ARBA" id="ARBA00006964"/>
    </source>
</evidence>
<evidence type="ECO:0008006" key="4">
    <source>
        <dbReference type="Google" id="ProtNLM"/>
    </source>
</evidence>
<keyword evidence="2" id="KW-0479">Metal-binding</keyword>
<reference evidence="3" key="1">
    <citation type="submission" date="2016-10" db="EMBL/GenBank/DDBJ databases">
        <authorList>
            <person name="de Groot N.N."/>
        </authorList>
    </citation>
    <scope>NUCLEOTIDE SEQUENCE</scope>
</reference>
<organism evidence="3">
    <name type="scientific">hydrothermal vent metagenome</name>
    <dbReference type="NCBI Taxonomy" id="652676"/>
    <lineage>
        <taxon>unclassified sequences</taxon>
        <taxon>metagenomes</taxon>
        <taxon>ecological metagenomes</taxon>
    </lineage>
</organism>
<dbReference type="GO" id="GO:0046872">
    <property type="term" value="F:metal ion binding"/>
    <property type="evidence" value="ECO:0007669"/>
    <property type="project" value="UniProtKB-KW"/>
</dbReference>
<dbReference type="EMBL" id="FPHC01000070">
    <property type="protein sequence ID" value="SFV64229.1"/>
    <property type="molecule type" value="Genomic_DNA"/>
</dbReference>
<dbReference type="PANTHER" id="PTHR13799:SF14">
    <property type="entry name" value="GTP CYCLOHYDROLASE 1 TYPE 2 HOMOLOG"/>
    <property type="match status" value="1"/>
</dbReference>
<protein>
    <recommendedName>
        <fullName evidence="4">Nif3-like dinuclear metal center hexameric protein</fullName>
    </recommendedName>
</protein>
<accession>A0A1W1CEL2</accession>
<dbReference type="NCBIfam" id="TIGR00486">
    <property type="entry name" value="YbgI_SA1388"/>
    <property type="match status" value="1"/>
</dbReference>